<keyword evidence="3" id="KW-0808">Transferase</keyword>
<dbReference type="RefSeq" id="WP_194107551.1">
    <property type="nucleotide sequence ID" value="NZ_JADFFM010000002.1"/>
</dbReference>
<keyword evidence="6" id="KW-1133">Transmembrane helix</keyword>
<evidence type="ECO:0000256" key="2">
    <source>
        <dbReference type="ARBA" id="ARBA00012438"/>
    </source>
</evidence>
<dbReference type="SUPFAM" id="SSF55874">
    <property type="entry name" value="ATPase domain of HSP90 chaperone/DNA topoisomerase II/histidine kinase"/>
    <property type="match status" value="1"/>
</dbReference>
<organism evidence="8 9">
    <name type="scientific">Mucilaginibacter boryungensis</name>
    <dbReference type="NCBI Taxonomy" id="768480"/>
    <lineage>
        <taxon>Bacteria</taxon>
        <taxon>Pseudomonadati</taxon>
        <taxon>Bacteroidota</taxon>
        <taxon>Sphingobacteriia</taxon>
        <taxon>Sphingobacteriales</taxon>
        <taxon>Sphingobacteriaceae</taxon>
        <taxon>Mucilaginibacter</taxon>
    </lineage>
</organism>
<proteinExistence type="predicted"/>
<dbReference type="PANTHER" id="PTHR24421:SF10">
    <property type="entry name" value="NITRATE_NITRITE SENSOR PROTEIN NARQ"/>
    <property type="match status" value="1"/>
</dbReference>
<keyword evidence="6" id="KW-0472">Membrane</keyword>
<dbReference type="Gene3D" id="3.30.565.10">
    <property type="entry name" value="Histidine kinase-like ATPase, C-terminal domain"/>
    <property type="match status" value="1"/>
</dbReference>
<keyword evidence="9" id="KW-1185">Reference proteome</keyword>
<dbReference type="Proteomes" id="UP000632774">
    <property type="component" value="Unassembled WGS sequence"/>
</dbReference>
<dbReference type="PANTHER" id="PTHR24421">
    <property type="entry name" value="NITRATE/NITRITE SENSOR PROTEIN NARX-RELATED"/>
    <property type="match status" value="1"/>
</dbReference>
<dbReference type="InterPro" id="IPR050482">
    <property type="entry name" value="Sensor_HK_TwoCompSys"/>
</dbReference>
<evidence type="ECO:0000256" key="6">
    <source>
        <dbReference type="SAM" id="Phobius"/>
    </source>
</evidence>
<keyword evidence="4" id="KW-0418">Kinase</keyword>
<comment type="caution">
    <text evidence="8">The sequence shown here is derived from an EMBL/GenBank/DDBJ whole genome shotgun (WGS) entry which is preliminary data.</text>
</comment>
<dbReference type="EMBL" id="JADFFM010000002">
    <property type="protein sequence ID" value="MBE9668129.1"/>
    <property type="molecule type" value="Genomic_DNA"/>
</dbReference>
<evidence type="ECO:0000259" key="7">
    <source>
        <dbReference type="SMART" id="SM00387"/>
    </source>
</evidence>
<dbReference type="Pfam" id="PF02518">
    <property type="entry name" value="HATPase_c"/>
    <property type="match status" value="1"/>
</dbReference>
<evidence type="ECO:0000313" key="9">
    <source>
        <dbReference type="Proteomes" id="UP000632774"/>
    </source>
</evidence>
<name>A0ABR9XL73_9SPHI</name>
<dbReference type="CDD" id="cd16917">
    <property type="entry name" value="HATPase_UhpB-NarQ-NarX-like"/>
    <property type="match status" value="1"/>
</dbReference>
<accession>A0ABR9XL73</accession>
<keyword evidence="5" id="KW-0902">Two-component regulatory system</keyword>
<evidence type="ECO:0000256" key="3">
    <source>
        <dbReference type="ARBA" id="ARBA00022679"/>
    </source>
</evidence>
<evidence type="ECO:0000256" key="4">
    <source>
        <dbReference type="ARBA" id="ARBA00022777"/>
    </source>
</evidence>
<feature type="domain" description="Histidine kinase/HSP90-like ATPase" evidence="7">
    <location>
        <begin position="159"/>
        <end position="251"/>
    </location>
</feature>
<keyword evidence="6" id="KW-0812">Transmembrane</keyword>
<gene>
    <name evidence="8" type="ORF">IRJ18_17290</name>
</gene>
<evidence type="ECO:0000313" key="8">
    <source>
        <dbReference type="EMBL" id="MBE9668129.1"/>
    </source>
</evidence>
<dbReference type="EC" id="2.7.13.3" evidence="2"/>
<reference evidence="8 9" key="1">
    <citation type="submission" date="2020-10" db="EMBL/GenBank/DDBJ databases">
        <title>Mucilaginibacter mali sp. nov., isolated from rhizosphere soil of apple orchard.</title>
        <authorList>
            <person name="Lee J.-S."/>
            <person name="Kim H.S."/>
            <person name="Kim J.-S."/>
        </authorList>
    </citation>
    <scope>NUCLEOTIDE SEQUENCE [LARGE SCALE GENOMIC DNA]</scope>
    <source>
        <strain evidence="8 9">KCTC 23157</strain>
    </source>
</reference>
<sequence>MLDSSLILLFIAGSIILILFTFLLVFFTLHYRTRLNQHHQERERLLIDKLEEGERMMNQIAKDVHDNIGQLSNFLKMTVRQLVKYTHGEESRQYLEDVKNITDQIIIHSNNISHSLNSDFIKKRGFANVLQDDIEYLRRSGKLNCNLHIEGQIINVHPEKDLLIYRIAQEVLNNIVRHSGAANVEIVIEYQKNGFRMRIKDDGTGFDIGASNGKGIGMANMRDRAKLLNGDFQIISQPGKGCTVELFISDF</sequence>
<dbReference type="InterPro" id="IPR036890">
    <property type="entry name" value="HATPase_C_sf"/>
</dbReference>
<dbReference type="SMART" id="SM00387">
    <property type="entry name" value="HATPase_c"/>
    <property type="match status" value="1"/>
</dbReference>
<evidence type="ECO:0000256" key="1">
    <source>
        <dbReference type="ARBA" id="ARBA00000085"/>
    </source>
</evidence>
<comment type="catalytic activity">
    <reaction evidence="1">
        <text>ATP + protein L-histidine = ADP + protein N-phospho-L-histidine.</text>
        <dbReference type="EC" id="2.7.13.3"/>
    </reaction>
</comment>
<protein>
    <recommendedName>
        <fullName evidence="2">histidine kinase</fullName>
        <ecNumber evidence="2">2.7.13.3</ecNumber>
    </recommendedName>
</protein>
<dbReference type="InterPro" id="IPR003594">
    <property type="entry name" value="HATPase_dom"/>
</dbReference>
<evidence type="ECO:0000256" key="5">
    <source>
        <dbReference type="ARBA" id="ARBA00023012"/>
    </source>
</evidence>
<feature type="transmembrane region" description="Helical" evidence="6">
    <location>
        <begin position="6"/>
        <end position="29"/>
    </location>
</feature>